<name>A0A845D9S4_9BACT</name>
<evidence type="ECO:0000313" key="3">
    <source>
        <dbReference type="Proteomes" id="UP000449092"/>
    </source>
</evidence>
<organism evidence="2 3">
    <name type="scientific">Candidatus Spechtbacteria bacterium SB0662_bin_43</name>
    <dbReference type="NCBI Taxonomy" id="2604897"/>
    <lineage>
        <taxon>Bacteria</taxon>
        <taxon>Candidatus Spechtiibacteriota</taxon>
    </lineage>
</organism>
<feature type="coiled-coil region" evidence="1">
    <location>
        <begin position="226"/>
        <end position="253"/>
    </location>
</feature>
<evidence type="ECO:0000256" key="1">
    <source>
        <dbReference type="SAM" id="Coils"/>
    </source>
</evidence>
<dbReference type="Proteomes" id="UP000449092">
    <property type="component" value="Unassembled WGS sequence"/>
</dbReference>
<dbReference type="AlphaFoldDB" id="A0A845D9S4"/>
<gene>
    <name evidence="2" type="ORF">F4X82_03005</name>
</gene>
<keyword evidence="1" id="KW-0175">Coiled coil</keyword>
<comment type="caution">
    <text evidence="2">The sequence shown here is derived from an EMBL/GenBank/DDBJ whole genome shotgun (WGS) entry which is preliminary data.</text>
</comment>
<reference evidence="2 3" key="1">
    <citation type="submission" date="2019-09" db="EMBL/GenBank/DDBJ databases">
        <title>Characterisation of the sponge microbiome using genome-centric metagenomics.</title>
        <authorList>
            <person name="Engelberts J.P."/>
            <person name="Robbins S.J."/>
            <person name="De Goeij J.M."/>
            <person name="Aranda M."/>
            <person name="Bell S.C."/>
            <person name="Webster N.S."/>
        </authorList>
    </citation>
    <scope>NUCLEOTIDE SEQUENCE [LARGE SCALE GENOMIC DNA]</scope>
    <source>
        <strain evidence="2">SB0662_bin_43</strain>
    </source>
</reference>
<sequence length="1098" mass="127783">MQKQEEYLAENYGVDKSLYKIESIKNEGDEKSKMDTATFYIYPYFDFDKNLSIEECIKRVDSFIGDKKLNRNVEELIGVSDNAGGFSFYFNNGLQLLQNNRIDEIKNAILQASSLWNGKENELQERLEFLNKKAKQVLPVRIVKNWHEYRSDIGGSIQSWVSNSLRQDIEIKKLLYGYKEKKVKRGGEIEEHDIEGHIQEIEKVLGDAELGGYKQYFENKEDEGGIRQTEEVIAKVKQLKKHLDDEKEKIDTEQPKINPAILNDYRDVLADFRNTFNHLYQKRYGLEEQDEGIEQKDEKGKKIQTVNKKYPKLFKELPKIPKFLGAVKIEEKGVYDKYICSYNGLKKGVEFLGGVTFTGSKRIDDYYTYRNDSSKDKEEIEKARKRSIERVQRVLENILRLYRSTDAKQLKGQKIKSLLAKYCKDISLLDGEYNYIYRNERYARDKRGQKIELKRVDDELVEDDFIQGLISDLQSFEWRLDNIKQGKWYERVAGWGALVEIEKIKIGLMAWFYEISVPHNFQEIEKNKLHFRKVEAIVKRYNQDEVLDNKEKNTIIQQGIVSEMRGMIARMSKQEIIARYVVQPVNAEQKYPLVMDEGKYYIHPKEILDKDEIKEQPVNMIDISKEKDLTEEKNSRIKVRRDSLFAITSSKYQTQFLNNSLNRQLEKWQNLNPQLSEYSFIVEDTHKIKWVQDGDSYTPNCDEVLLSRLFVSVPFKIGVENKDKTVAIKQQNKFIGIDIGEYGVAYYGLDGSDFSAKPFVAGFFFQPDMRKIREGIAKNKERQQAGTFTNSNTQIKRVRDNATTKIRNQVHQLVVENNALPIYEKEVSAFESGSGKISAIYNSIKRSDVYAESKADDMEHKLIWGNDKIMVGAEIGAYATSYMCSVCYESIYAYIAKDDYEREYEVIDIVGEQKQIKDKWNATVKFDIEGKEMYAYIEQKDKPVGKGDTFNGKGTINFVRKYERPPLDVVRKIERLPSAIQQELNECTKKERVKSNGEKEKISVWENRRGSQGVFRCAFCNKCSDADVQASMWIALKGYLQNVKNAVQKKENKEQYKMYEGSIGKEVVGEIAKGFSQGGKEQVRFILDFAKDNSIMLR</sequence>
<accession>A0A845D9S4</accession>
<dbReference type="NCBIfam" id="NF033951">
    <property type="entry name" value="Cas12d"/>
    <property type="match status" value="1"/>
</dbReference>
<protein>
    <submittedName>
        <fullName evidence="2">Uncharacterized protein</fullName>
    </submittedName>
</protein>
<proteinExistence type="predicted"/>
<evidence type="ECO:0000313" key="2">
    <source>
        <dbReference type="EMBL" id="MYE38460.1"/>
    </source>
</evidence>
<dbReference type="EMBL" id="VXOY01000026">
    <property type="protein sequence ID" value="MYE38460.1"/>
    <property type="molecule type" value="Genomic_DNA"/>
</dbReference>